<dbReference type="PRINTS" id="PR00344">
    <property type="entry name" value="BCTRLSENSOR"/>
</dbReference>
<dbReference type="Gene3D" id="3.30.565.10">
    <property type="entry name" value="Histidine kinase-like ATPase, C-terminal domain"/>
    <property type="match status" value="1"/>
</dbReference>
<dbReference type="InterPro" id="IPR036890">
    <property type="entry name" value="HATPase_C_sf"/>
</dbReference>
<dbReference type="EMBL" id="JAAQOM010000001">
    <property type="protein sequence ID" value="NIA52602.1"/>
    <property type="molecule type" value="Genomic_DNA"/>
</dbReference>
<dbReference type="Gene3D" id="3.40.50.2300">
    <property type="match status" value="1"/>
</dbReference>
<dbReference type="SUPFAM" id="SSF52172">
    <property type="entry name" value="CheY-like"/>
    <property type="match status" value="1"/>
</dbReference>
<evidence type="ECO:0000259" key="6">
    <source>
        <dbReference type="PROSITE" id="PS50110"/>
    </source>
</evidence>
<dbReference type="SUPFAM" id="SSF47384">
    <property type="entry name" value="Homodimeric domain of signal transducing histidine kinase"/>
    <property type="match status" value="1"/>
</dbReference>
<dbReference type="InterPro" id="IPR001789">
    <property type="entry name" value="Sig_transdc_resp-reg_receiver"/>
</dbReference>
<keyword evidence="7" id="KW-0808">Transferase</keyword>
<comment type="caution">
    <text evidence="7">The sequence shown here is derived from an EMBL/GenBank/DDBJ whole genome shotgun (WGS) entry which is preliminary data.</text>
</comment>
<accession>A0ABX0P6K1</accession>
<dbReference type="InterPro" id="IPR036097">
    <property type="entry name" value="HisK_dim/P_sf"/>
</dbReference>
<evidence type="ECO:0000256" key="1">
    <source>
        <dbReference type="ARBA" id="ARBA00000085"/>
    </source>
</evidence>
<keyword evidence="3 4" id="KW-0597">Phosphoprotein</keyword>
<evidence type="ECO:0000313" key="7">
    <source>
        <dbReference type="EMBL" id="NIA52602.1"/>
    </source>
</evidence>
<dbReference type="Proteomes" id="UP000716322">
    <property type="component" value="Unassembled WGS sequence"/>
</dbReference>
<dbReference type="SUPFAM" id="SSF55874">
    <property type="entry name" value="ATPase domain of HSP90 chaperone/DNA topoisomerase II/histidine kinase"/>
    <property type="match status" value="1"/>
</dbReference>
<comment type="catalytic activity">
    <reaction evidence="1">
        <text>ATP + protein L-histidine = ADP + protein N-phospho-L-histidine.</text>
        <dbReference type="EC" id="2.7.13.3"/>
    </reaction>
</comment>
<dbReference type="Pfam" id="PF02518">
    <property type="entry name" value="HATPase_c"/>
    <property type="match status" value="1"/>
</dbReference>
<dbReference type="CDD" id="cd00082">
    <property type="entry name" value="HisKA"/>
    <property type="match status" value="1"/>
</dbReference>
<dbReference type="InterPro" id="IPR004358">
    <property type="entry name" value="Sig_transdc_His_kin-like_C"/>
</dbReference>
<dbReference type="SMART" id="SM00388">
    <property type="entry name" value="HisKA"/>
    <property type="match status" value="1"/>
</dbReference>
<name>A0ABX0P6K1_9BURK</name>
<dbReference type="Gene3D" id="1.10.287.130">
    <property type="match status" value="1"/>
</dbReference>
<sequence length="460" mass="48489">MGTYRQEPPASAQRSIEDLICDNLGEAIPDAVLLRRIRALEAELDAAQALARRQGEERLVMEAALAALREANEHLVLATVNAEYQREDAEAANRRQNEFLAMLAHELRNPLSPLAMAASLLEREAGAAPQQLKLARVIGRQVDHMARLLDDLLDAARISSGKITLEVEALALADVLRHAVETVQPRIAERAQTLDVDLPAEAVAVAGDKVRLAQVFTNLLGNASKYTGDGGRLALAAQAGPDEVVVTVGDNGTGIAADVLPYIFDLFTQGPRSLARSEGGLGVGLNVVRNLVGMHRGTVEAHSDGPGLGSRFTVRLPRAAGLPAVPAEPARTGATLRRRILLVEDNADASATLADILAAEGHDVVCAADGRAGLALALGRQWDVIVCDIGLPELDGFALMQALRAQQEGARPYAIALTGYGQPDDAARGLAAGFDRYLVKPVGTSALLAVVADAPVPARA</sequence>
<dbReference type="InterPro" id="IPR005467">
    <property type="entry name" value="His_kinase_dom"/>
</dbReference>
<dbReference type="SMART" id="SM00448">
    <property type="entry name" value="REC"/>
    <property type="match status" value="1"/>
</dbReference>
<dbReference type="InterPro" id="IPR011006">
    <property type="entry name" value="CheY-like_superfamily"/>
</dbReference>
<proteinExistence type="predicted"/>
<protein>
    <recommendedName>
        <fullName evidence="2">histidine kinase</fullName>
        <ecNumber evidence="2">2.7.13.3</ecNumber>
    </recommendedName>
</protein>
<evidence type="ECO:0000313" key="8">
    <source>
        <dbReference type="Proteomes" id="UP000716322"/>
    </source>
</evidence>
<dbReference type="Pfam" id="PF00072">
    <property type="entry name" value="Response_reg"/>
    <property type="match status" value="1"/>
</dbReference>
<evidence type="ECO:0000256" key="3">
    <source>
        <dbReference type="ARBA" id="ARBA00022553"/>
    </source>
</evidence>
<evidence type="ECO:0000256" key="4">
    <source>
        <dbReference type="PROSITE-ProRule" id="PRU00169"/>
    </source>
</evidence>
<keyword evidence="7" id="KW-0418">Kinase</keyword>
<keyword evidence="8" id="KW-1185">Reference proteome</keyword>
<dbReference type="InterPro" id="IPR003661">
    <property type="entry name" value="HisK_dim/P_dom"/>
</dbReference>
<dbReference type="PROSITE" id="PS50109">
    <property type="entry name" value="HIS_KIN"/>
    <property type="match status" value="1"/>
</dbReference>
<dbReference type="RefSeq" id="WP_166856251.1">
    <property type="nucleotide sequence ID" value="NZ_JAAQOM010000001.1"/>
</dbReference>
<evidence type="ECO:0000256" key="2">
    <source>
        <dbReference type="ARBA" id="ARBA00012438"/>
    </source>
</evidence>
<dbReference type="PROSITE" id="PS50110">
    <property type="entry name" value="RESPONSE_REGULATORY"/>
    <property type="match status" value="1"/>
</dbReference>
<feature type="domain" description="Histidine kinase" evidence="5">
    <location>
        <begin position="102"/>
        <end position="320"/>
    </location>
</feature>
<dbReference type="CDD" id="cd00075">
    <property type="entry name" value="HATPase"/>
    <property type="match status" value="1"/>
</dbReference>
<dbReference type="EC" id="2.7.13.3" evidence="2"/>
<dbReference type="GO" id="GO:0016301">
    <property type="term" value="F:kinase activity"/>
    <property type="evidence" value="ECO:0007669"/>
    <property type="project" value="UniProtKB-KW"/>
</dbReference>
<dbReference type="InterPro" id="IPR003594">
    <property type="entry name" value="HATPase_dom"/>
</dbReference>
<organism evidence="7 8">
    <name type="scientific">Telluria antibiotica</name>
    <dbReference type="NCBI Taxonomy" id="2717319"/>
    <lineage>
        <taxon>Bacteria</taxon>
        <taxon>Pseudomonadati</taxon>
        <taxon>Pseudomonadota</taxon>
        <taxon>Betaproteobacteria</taxon>
        <taxon>Burkholderiales</taxon>
        <taxon>Oxalobacteraceae</taxon>
        <taxon>Telluria group</taxon>
        <taxon>Telluria</taxon>
    </lineage>
</organism>
<feature type="domain" description="Response regulatory" evidence="6">
    <location>
        <begin position="339"/>
        <end position="455"/>
    </location>
</feature>
<reference evidence="7 8" key="1">
    <citation type="submission" date="2020-03" db="EMBL/GenBank/DDBJ databases">
        <title>Genome sequence of strain Massilia sp. TW-1.</title>
        <authorList>
            <person name="Chaudhary D.K."/>
        </authorList>
    </citation>
    <scope>NUCLEOTIDE SEQUENCE [LARGE SCALE GENOMIC DNA]</scope>
    <source>
        <strain evidence="7 8">TW-1</strain>
    </source>
</reference>
<dbReference type="Pfam" id="PF00512">
    <property type="entry name" value="HisKA"/>
    <property type="match status" value="1"/>
</dbReference>
<dbReference type="PANTHER" id="PTHR43547:SF2">
    <property type="entry name" value="HYBRID SIGNAL TRANSDUCTION HISTIDINE KINASE C"/>
    <property type="match status" value="1"/>
</dbReference>
<feature type="modified residue" description="4-aspartylphosphate" evidence="4">
    <location>
        <position position="388"/>
    </location>
</feature>
<evidence type="ECO:0000259" key="5">
    <source>
        <dbReference type="PROSITE" id="PS50109"/>
    </source>
</evidence>
<gene>
    <name evidence="7" type="ORF">HAV22_02885</name>
</gene>
<dbReference type="PANTHER" id="PTHR43547">
    <property type="entry name" value="TWO-COMPONENT HISTIDINE KINASE"/>
    <property type="match status" value="1"/>
</dbReference>
<dbReference type="SMART" id="SM00387">
    <property type="entry name" value="HATPase_c"/>
    <property type="match status" value="1"/>
</dbReference>